<dbReference type="CDD" id="cd15787">
    <property type="entry name" value="YycH_N"/>
    <property type="match status" value="1"/>
</dbReference>
<reference evidence="2" key="1">
    <citation type="submission" date="2022-08" db="EMBL/GenBank/DDBJ databases">
        <title>Polycladomyces zharkentsis sp. nov., a novel thermophilic CMC and starch-degrading bacterium isolated from a geothermal spring in Kazakhstan.</title>
        <authorList>
            <person name="Mashzhan A."/>
            <person name="Kistaubaeva A."/>
            <person name="Javier-Lopez R."/>
            <person name="Birkeland N.-K."/>
        </authorList>
    </citation>
    <scope>NUCLEOTIDE SEQUENCE</scope>
    <source>
        <strain evidence="2">KSR 13</strain>
    </source>
</reference>
<dbReference type="Gene3D" id="3.30.310.160">
    <property type="entry name" value="YycH protein, domain 2"/>
    <property type="match status" value="1"/>
</dbReference>
<dbReference type="Proteomes" id="UP001174196">
    <property type="component" value="Unassembled WGS sequence"/>
</dbReference>
<name>A0ABT8IIG6_9BACL</name>
<evidence type="ECO:0000313" key="2">
    <source>
        <dbReference type="EMBL" id="MDN4592583.1"/>
    </source>
</evidence>
<gene>
    <name evidence="2" type="primary">yycH</name>
    <name evidence="2" type="ORF">NWF35_01390</name>
</gene>
<dbReference type="RefSeq" id="WP_301237306.1">
    <property type="nucleotide sequence ID" value="NZ_JANRHH010000011.1"/>
</dbReference>
<dbReference type="Pfam" id="PF07435">
    <property type="entry name" value="YycH"/>
    <property type="match status" value="1"/>
</dbReference>
<comment type="caution">
    <text evidence="2">The sequence shown here is derived from an EMBL/GenBank/DDBJ whole genome shotgun (WGS) entry which is preliminary data.</text>
</comment>
<proteinExistence type="predicted"/>
<feature type="domain" description="Regulatory protein YycH" evidence="1">
    <location>
        <begin position="3"/>
        <end position="442"/>
    </location>
</feature>
<evidence type="ECO:0000313" key="3">
    <source>
        <dbReference type="Proteomes" id="UP001174196"/>
    </source>
</evidence>
<evidence type="ECO:0000259" key="1">
    <source>
        <dbReference type="Pfam" id="PF07435"/>
    </source>
</evidence>
<sequence>MKEHMKSALLTFLILLSFIQTGLLWYSSPSYEGNKQLYVTRPQIGSEKYNKKQMYELVAPHQIIWHHSGATAWIPMEVNGKGNPSYDNLIKSLHAGKLENLHLITPTAEQWNQLYQQETGVELRYFRDVPSKVISAFYLDDIDLSQLKWVSRIWVFIQNKQIITWFISDSEQKVIQAQTTIPRFQSVLGEIARQPTEPVDPFYTTGKFPLDTNSPVPKFPHAFYLPKKPPKATESVFGLKKIQIDAMKNWLFNDPTLVNRLTITNRLLYTDSVRLLQYDDRNQEMIYTSSAKATVPVPPSQELDRINRFVKKHSGWTGNYLLDRITQNTDSDANQYHFRLIVDGLPVYWPTAIQKKNPDLDPFGIELESTEEEVSMYQRSLLYLSSDPQKRKAVQLPNKDDVLALLKRAHIEPANVRDLFLGYQTEDMKDEHVKLKPVWIVMPANNDPRILSTG</sequence>
<organism evidence="2 3">
    <name type="scientific">Polycladomyces subterraneus</name>
    <dbReference type="NCBI Taxonomy" id="1016997"/>
    <lineage>
        <taxon>Bacteria</taxon>
        <taxon>Bacillati</taxon>
        <taxon>Bacillota</taxon>
        <taxon>Bacilli</taxon>
        <taxon>Bacillales</taxon>
        <taxon>Thermoactinomycetaceae</taxon>
        <taxon>Polycladomyces</taxon>
    </lineage>
</organism>
<accession>A0ABT8IIG6</accession>
<dbReference type="EMBL" id="JANRHH010000011">
    <property type="protein sequence ID" value="MDN4592583.1"/>
    <property type="molecule type" value="Genomic_DNA"/>
</dbReference>
<dbReference type="InterPro" id="IPR042274">
    <property type="entry name" value="YycH/YycI_2"/>
</dbReference>
<protein>
    <submittedName>
        <fullName evidence="2">Two-component system activity regulator YycH</fullName>
    </submittedName>
</protein>
<keyword evidence="3" id="KW-1185">Reference proteome</keyword>
<dbReference type="InterPro" id="IPR009996">
    <property type="entry name" value="YycH"/>
</dbReference>